<dbReference type="AlphaFoldDB" id="A0A518HV60"/>
<dbReference type="Proteomes" id="UP000319004">
    <property type="component" value="Chromosome"/>
</dbReference>
<dbReference type="Gene3D" id="3.40.720.10">
    <property type="entry name" value="Alkaline Phosphatase, subunit A"/>
    <property type="match status" value="1"/>
</dbReference>
<feature type="signal peptide" evidence="4">
    <location>
        <begin position="1"/>
        <end position="28"/>
    </location>
</feature>
<dbReference type="InterPro" id="IPR001952">
    <property type="entry name" value="Alkaline_phosphatase"/>
</dbReference>
<feature type="binding site" evidence="3">
    <location>
        <position position="296"/>
    </location>
    <ligand>
        <name>Mg(2+)</name>
        <dbReference type="ChEBI" id="CHEBI:18420"/>
    </ligand>
</feature>
<comment type="cofactor">
    <cofactor evidence="3">
        <name>Zn(2+)</name>
        <dbReference type="ChEBI" id="CHEBI:29105"/>
    </cofactor>
    <text evidence="3">Binds 2 Zn(2+) ions.</text>
</comment>
<proteinExistence type="predicted"/>
<feature type="binding site" evidence="3">
    <location>
        <position position="484"/>
    </location>
    <ligand>
        <name>Zn(2+)</name>
        <dbReference type="ChEBI" id="CHEBI:29105"/>
        <label>2</label>
    </ligand>
</feature>
<dbReference type="InterPro" id="IPR017850">
    <property type="entry name" value="Alkaline_phosphatase_core_sf"/>
</dbReference>
<feature type="active site" description="Phosphoserine intermediate" evidence="2">
    <location>
        <position position="245"/>
    </location>
</feature>
<dbReference type="PANTHER" id="PTHR11596:SF5">
    <property type="entry name" value="ALKALINE PHOSPHATASE"/>
    <property type="match status" value="1"/>
</dbReference>
<evidence type="ECO:0000256" key="4">
    <source>
        <dbReference type="SAM" id="SignalP"/>
    </source>
</evidence>
<dbReference type="SMART" id="SM00098">
    <property type="entry name" value="alkPPc"/>
    <property type="match status" value="1"/>
</dbReference>
<dbReference type="GO" id="GO:0046872">
    <property type="term" value="F:metal ion binding"/>
    <property type="evidence" value="ECO:0007669"/>
    <property type="project" value="UniProtKB-KW"/>
</dbReference>
<dbReference type="EC" id="3.1.3.1" evidence="5"/>
<dbReference type="RefSeq" id="WP_145389027.1">
    <property type="nucleotide sequence ID" value="NZ_CP037423.1"/>
</dbReference>
<dbReference type="OrthoDB" id="9794455at2"/>
<keyword evidence="3" id="KW-0862">Zinc</keyword>
<reference evidence="5 6" key="1">
    <citation type="submission" date="2019-03" db="EMBL/GenBank/DDBJ databases">
        <title>Deep-cultivation of Planctomycetes and their phenomic and genomic characterization uncovers novel biology.</title>
        <authorList>
            <person name="Wiegand S."/>
            <person name="Jogler M."/>
            <person name="Boedeker C."/>
            <person name="Pinto D."/>
            <person name="Vollmers J."/>
            <person name="Rivas-Marin E."/>
            <person name="Kohn T."/>
            <person name="Peeters S.H."/>
            <person name="Heuer A."/>
            <person name="Rast P."/>
            <person name="Oberbeckmann S."/>
            <person name="Bunk B."/>
            <person name="Jeske O."/>
            <person name="Meyerdierks A."/>
            <person name="Storesund J.E."/>
            <person name="Kallscheuer N."/>
            <person name="Luecker S."/>
            <person name="Lage O.M."/>
            <person name="Pohl T."/>
            <person name="Merkel B.J."/>
            <person name="Hornburger P."/>
            <person name="Mueller R.-W."/>
            <person name="Bruemmer F."/>
            <person name="Labrenz M."/>
            <person name="Spormann A.M."/>
            <person name="Op den Camp H."/>
            <person name="Overmann J."/>
            <person name="Amann R."/>
            <person name="Jetten M.S.M."/>
            <person name="Mascher T."/>
            <person name="Medema M.H."/>
            <person name="Devos D.P."/>
            <person name="Kaster A.-K."/>
            <person name="Ovreas L."/>
            <person name="Rohde M."/>
            <person name="Galperin M.Y."/>
            <person name="Jogler C."/>
        </authorList>
    </citation>
    <scope>NUCLEOTIDE SEQUENCE [LARGE SCALE GENOMIC DNA]</scope>
    <source>
        <strain evidence="5 6">Enr13</strain>
    </source>
</reference>
<sequence length="544" mass="58953" precursor="true">MLIHCFKKQLPSLLALLTLVIAAGPSSGQDPDPIATLQEEAVRANRSEWGHWGPDPSKYSSWKNHSNRLIPVYTFGMDLKSVSGENSVYRDRAALENLYGQVPSETFNPEAEYFDQTDVYRLQKSAFESGKKRIILFVFDGMDWDTTRAAAIAKQGKVSYDSGRGQGLAFQDYRGAKTDFGFYVTSPHNDGTSINVDDQIVTTPGGKVPGGYDPALCGATPWSPITDVDYPIAKSKQTKHAFTDSASSATSMTSGIKTYNAAINVDPRGREVLPIARTLQEKNIPVGVVTSVPISHATPACAYASNVHRGDYQDLTRDLVGLPSSYHPGGLSGVDVLIGGGWGTDKDTDGSQGKNFVPGNRYITSDDLAAIDVANGGQYVVAQRTPGKTGTEVLNDAVRHAKTSGDRLFGYFGVQGGHLPFRTADGNYDPVISFGNPTPEAAEVYSPEDGRENVQLREMAVAALDVLDARSERWWLMIECGDVDWANHSNNIDNSIGAVLSGDDAFAAVVEWIEQHGGWDETVLILTADHGHYFQLDQPEALIP</sequence>
<protein>
    <submittedName>
        <fullName evidence="5">Alkaline phosphatase 4</fullName>
        <ecNumber evidence="5">3.1.3.1</ecNumber>
    </submittedName>
</protein>
<feature type="chain" id="PRO_5022076001" evidence="4">
    <location>
        <begin position="29"/>
        <end position="544"/>
    </location>
</feature>
<comment type="cofactor">
    <cofactor evidence="3">
        <name>Mg(2+)</name>
        <dbReference type="ChEBI" id="CHEBI:18420"/>
    </cofactor>
    <text evidence="3">Binds 1 Mg(2+) ion.</text>
</comment>
<evidence type="ECO:0000256" key="2">
    <source>
        <dbReference type="PIRSR" id="PIRSR601952-1"/>
    </source>
</evidence>
<dbReference type="GO" id="GO:0004035">
    <property type="term" value="F:alkaline phosphatase activity"/>
    <property type="evidence" value="ECO:0007669"/>
    <property type="project" value="UniProtKB-EC"/>
</dbReference>
<feature type="binding site" evidence="3">
    <location>
        <position position="479"/>
    </location>
    <ligand>
        <name>Mg(2+)</name>
        <dbReference type="ChEBI" id="CHEBI:18420"/>
    </ligand>
</feature>
<dbReference type="PANTHER" id="PTHR11596">
    <property type="entry name" value="ALKALINE PHOSPHATASE"/>
    <property type="match status" value="1"/>
</dbReference>
<keyword evidence="3" id="KW-0460">Magnesium</keyword>
<dbReference type="EMBL" id="CP037423">
    <property type="protein sequence ID" value="QDV44742.1"/>
    <property type="molecule type" value="Genomic_DNA"/>
</dbReference>
<keyword evidence="5" id="KW-0378">Hydrolase</keyword>
<evidence type="ECO:0000313" key="5">
    <source>
        <dbReference type="EMBL" id="QDV44742.1"/>
    </source>
</evidence>
<dbReference type="Pfam" id="PF00245">
    <property type="entry name" value="Alk_phosphatase"/>
    <property type="match status" value="1"/>
</dbReference>
<keyword evidence="6" id="KW-1185">Reference proteome</keyword>
<gene>
    <name evidence="5" type="primary">phoA_1</name>
    <name evidence="5" type="ORF">Enr13x_46120</name>
</gene>
<accession>A0A518HV60</accession>
<feature type="binding site" evidence="3">
    <location>
        <position position="529"/>
    </location>
    <ligand>
        <name>Zn(2+)</name>
        <dbReference type="ChEBI" id="CHEBI:29105"/>
        <label>2</label>
    </ligand>
</feature>
<feature type="binding site" evidence="3">
    <location>
        <position position="530"/>
    </location>
    <ligand>
        <name>Zn(2+)</name>
        <dbReference type="ChEBI" id="CHEBI:29105"/>
        <label>2</label>
    </ligand>
</feature>
<keyword evidence="3" id="KW-0479">Metal-binding</keyword>
<organism evidence="5 6">
    <name type="scientific">Stieleria neptunia</name>
    <dbReference type="NCBI Taxonomy" id="2527979"/>
    <lineage>
        <taxon>Bacteria</taxon>
        <taxon>Pseudomonadati</taxon>
        <taxon>Planctomycetota</taxon>
        <taxon>Planctomycetia</taxon>
        <taxon>Pirellulales</taxon>
        <taxon>Pirellulaceae</taxon>
        <taxon>Stieleria</taxon>
    </lineage>
</organism>
<feature type="binding site" evidence="3">
    <location>
        <position position="298"/>
    </location>
    <ligand>
        <name>Mg(2+)</name>
        <dbReference type="ChEBI" id="CHEBI:18420"/>
    </ligand>
</feature>
<keyword evidence="4" id="KW-0732">Signal</keyword>
<evidence type="ECO:0000313" key="6">
    <source>
        <dbReference type="Proteomes" id="UP000319004"/>
    </source>
</evidence>
<name>A0A518HV60_9BACT</name>
<feature type="binding site" evidence="3">
    <location>
        <position position="488"/>
    </location>
    <ligand>
        <name>Zn(2+)</name>
        <dbReference type="ChEBI" id="CHEBI:29105"/>
        <label>2</label>
    </ligand>
</feature>
<keyword evidence="1" id="KW-0597">Phosphoprotein</keyword>
<evidence type="ECO:0000256" key="3">
    <source>
        <dbReference type="PIRSR" id="PIRSR601952-2"/>
    </source>
</evidence>
<evidence type="ECO:0000256" key="1">
    <source>
        <dbReference type="ARBA" id="ARBA00022553"/>
    </source>
</evidence>
<dbReference type="SUPFAM" id="SSF53649">
    <property type="entry name" value="Alkaline phosphatase-like"/>
    <property type="match status" value="1"/>
</dbReference>
<dbReference type="KEGG" id="snep:Enr13x_46120"/>